<keyword evidence="5" id="KW-0472">Membrane</keyword>
<dbReference type="Pfam" id="PF00015">
    <property type="entry name" value="MCPsignal"/>
    <property type="match status" value="1"/>
</dbReference>
<dbReference type="OrthoDB" id="9781845at2"/>
<dbReference type="SUPFAM" id="SSF58104">
    <property type="entry name" value="Methyl-accepting chemotaxis protein (MCP) signaling domain"/>
    <property type="match status" value="1"/>
</dbReference>
<dbReference type="FunFam" id="1.10.287.950:FF:000001">
    <property type="entry name" value="Methyl-accepting chemotaxis sensory transducer"/>
    <property type="match status" value="1"/>
</dbReference>
<dbReference type="PANTHER" id="PTHR32089:SF70">
    <property type="entry name" value="ENERGY TAXIS MODULATING METHYL ACCEPTING SENSORY TRANSDUCER"/>
    <property type="match status" value="1"/>
</dbReference>
<dbReference type="InterPro" id="IPR004089">
    <property type="entry name" value="MCPsignal_dom"/>
</dbReference>
<dbReference type="HOGENOM" id="CLU_000445_107_27_6"/>
<comment type="subcellular location">
    <subcellularLocation>
        <location evidence="1">Membrane</location>
    </subcellularLocation>
</comment>
<evidence type="ECO:0000256" key="3">
    <source>
        <dbReference type="ARBA" id="ARBA00029447"/>
    </source>
</evidence>
<dbReference type="PROSITE" id="PS50111">
    <property type="entry name" value="CHEMOTAXIS_TRANSDUC_2"/>
    <property type="match status" value="1"/>
</dbReference>
<keyword evidence="5" id="KW-1133">Transmembrane helix</keyword>
<dbReference type="RefSeq" id="WP_014108924.1">
    <property type="nucleotide sequence ID" value="NC_016041.1"/>
</dbReference>
<evidence type="ECO:0000256" key="1">
    <source>
        <dbReference type="ARBA" id="ARBA00004370"/>
    </source>
</evidence>
<evidence type="ECO:0000259" key="7">
    <source>
        <dbReference type="PROSITE" id="PS50885"/>
    </source>
</evidence>
<gene>
    <name evidence="8" type="ordered locus">GNIT_1941</name>
</gene>
<reference evidence="8 9" key="1">
    <citation type="journal article" date="2011" name="J. Bacteriol.">
        <title>Complete genome sequence of seawater bacterium Glaciecola nitratireducens FR1064T.</title>
        <authorList>
            <person name="Bian F."/>
            <person name="Qin Q.L."/>
            <person name="Xie B.B."/>
            <person name="Shu Y.L."/>
            <person name="Zhang X.Y."/>
            <person name="Yu Y."/>
            <person name="Chen B."/>
            <person name="Chen X.L."/>
            <person name="Zhou B.C."/>
            <person name="Zhang Y.Z."/>
        </authorList>
    </citation>
    <scope>NUCLEOTIDE SEQUENCE [LARGE SCALE GENOMIC DNA]</scope>
    <source>
        <strain evidence="9">JCM 12485 / KCTC 12276 / FR1064</strain>
    </source>
</reference>
<dbReference type="Gene3D" id="1.10.287.950">
    <property type="entry name" value="Methyl-accepting chemotaxis protein"/>
    <property type="match status" value="1"/>
</dbReference>
<dbReference type="GO" id="GO:0007165">
    <property type="term" value="P:signal transduction"/>
    <property type="evidence" value="ECO:0007669"/>
    <property type="project" value="UniProtKB-KW"/>
</dbReference>
<dbReference type="GO" id="GO:0016020">
    <property type="term" value="C:membrane"/>
    <property type="evidence" value="ECO:0007669"/>
    <property type="project" value="UniProtKB-SubCell"/>
</dbReference>
<accession>G4QKI4</accession>
<evidence type="ECO:0000259" key="6">
    <source>
        <dbReference type="PROSITE" id="PS50111"/>
    </source>
</evidence>
<dbReference type="EMBL" id="CP003060">
    <property type="protein sequence ID" value="AEP30050.1"/>
    <property type="molecule type" value="Genomic_DNA"/>
</dbReference>
<evidence type="ECO:0000313" key="9">
    <source>
        <dbReference type="Proteomes" id="UP000009282"/>
    </source>
</evidence>
<feature type="transmembrane region" description="Helical" evidence="5">
    <location>
        <begin position="327"/>
        <end position="349"/>
    </location>
</feature>
<feature type="domain" description="HAMP" evidence="7">
    <location>
        <begin position="346"/>
        <end position="398"/>
    </location>
</feature>
<feature type="domain" description="Methyl-accepting transducer" evidence="6">
    <location>
        <begin position="414"/>
        <end position="639"/>
    </location>
</feature>
<evidence type="ECO:0000256" key="5">
    <source>
        <dbReference type="SAM" id="Phobius"/>
    </source>
</evidence>
<keyword evidence="9" id="KW-1185">Reference proteome</keyword>
<keyword evidence="2 4" id="KW-0807">Transducer</keyword>
<keyword evidence="5" id="KW-0812">Transmembrane</keyword>
<dbReference type="Proteomes" id="UP000009282">
    <property type="component" value="Chromosome"/>
</dbReference>
<dbReference type="InterPro" id="IPR003660">
    <property type="entry name" value="HAMP_dom"/>
</dbReference>
<evidence type="ECO:0000256" key="4">
    <source>
        <dbReference type="PROSITE-ProRule" id="PRU00284"/>
    </source>
</evidence>
<dbReference type="CDD" id="cd06225">
    <property type="entry name" value="HAMP"/>
    <property type="match status" value="1"/>
</dbReference>
<dbReference type="SMART" id="SM00304">
    <property type="entry name" value="HAMP"/>
    <property type="match status" value="1"/>
</dbReference>
<dbReference type="eggNOG" id="COG0840">
    <property type="taxonomic scope" value="Bacteria"/>
</dbReference>
<protein>
    <submittedName>
        <fullName evidence="8">Methyl-accepting chemotaxis protein</fullName>
    </submittedName>
</protein>
<evidence type="ECO:0000256" key="2">
    <source>
        <dbReference type="ARBA" id="ARBA00023224"/>
    </source>
</evidence>
<name>G4QKI4_GLANF</name>
<dbReference type="PROSITE" id="PS50885">
    <property type="entry name" value="HAMP"/>
    <property type="match status" value="1"/>
</dbReference>
<dbReference type="Gene3D" id="6.10.340.10">
    <property type="match status" value="1"/>
</dbReference>
<dbReference type="STRING" id="1085623.GNIT_1941"/>
<dbReference type="AlphaFoldDB" id="G4QKI4"/>
<dbReference type="Pfam" id="PF00672">
    <property type="entry name" value="HAMP"/>
    <property type="match status" value="1"/>
</dbReference>
<organism evidence="8 9">
    <name type="scientific">Glaciecola nitratireducens (strain JCM 12485 / KCTC 12276 / FR1064)</name>
    <dbReference type="NCBI Taxonomy" id="1085623"/>
    <lineage>
        <taxon>Bacteria</taxon>
        <taxon>Pseudomonadati</taxon>
        <taxon>Pseudomonadota</taxon>
        <taxon>Gammaproteobacteria</taxon>
        <taxon>Alteromonadales</taxon>
        <taxon>Alteromonadaceae</taxon>
        <taxon>Brumicola</taxon>
    </lineage>
</organism>
<evidence type="ECO:0000313" key="8">
    <source>
        <dbReference type="EMBL" id="AEP30050.1"/>
    </source>
</evidence>
<dbReference type="SMART" id="SM00283">
    <property type="entry name" value="MA"/>
    <property type="match status" value="1"/>
</dbReference>
<dbReference type="KEGG" id="gni:GNIT_1941"/>
<comment type="similarity">
    <text evidence="3">Belongs to the methyl-accepting chemotaxis (MCP) protein family.</text>
</comment>
<proteinExistence type="inferred from homology"/>
<dbReference type="PANTHER" id="PTHR32089">
    <property type="entry name" value="METHYL-ACCEPTING CHEMOTAXIS PROTEIN MCPB"/>
    <property type="match status" value="1"/>
</dbReference>
<sequence>MPEMMKQLSVVRKMILGFSGLAILLLLTSFMSYFGLQDIKYSASTVIQEKMPMQKAMTDVRMDILSLSNVNISAYFETEGTQLSAQKESYETLSASLTAGLNSLKNYVAIENEATLSSTVELSTQFIAYSEKMFEDVETIIAIRKQLTTSSGATLAVADEASALMADLSYLEGNEANLEPLIGMGNNIDNKLTLILGFIQELARASERDHIQQTIDDMQYNITNIEADASYLNRLAETVDNDGLVDGFNQQFMKLKAILSSDNGIYALQMKRLSLIEAINQSYQDANIALNKTNEILAALTESVNAATLQGQEDILNTVTSNEIKNVVVSMIGITATIILALIATRIIAKPLKEVNQRLKVLSSGDLSQRMNEEGSDEFAELSKNVNRLIDSLQTLIGSIHEQEQVLTDVTNRSIEMGDRSLQQVAMQQQQISKTSTNTLKVKETSLNNLRQIEASKEQMTRAISQTDNIMSLVEQSRRQVNEQAEQAAQSAQVIYRLGDNSNKIGGILDVIKTIAAQTNLLALNAAIEAARAGEQGRGFAVVADEVRTLATRTHKSTEEIEQMIGALQKDATEAVQAINLGSEQVEKGVALTQTVTTEVSDIRGIIETLANVNSQIVADTQSQDALLDDVVESLKHIVDLADNSAQSTKESNRATHQLGEQMDSLKLAVSKFKL</sequence>
<dbReference type="GO" id="GO:0006935">
    <property type="term" value="P:chemotaxis"/>
    <property type="evidence" value="ECO:0007669"/>
    <property type="project" value="UniProtKB-ARBA"/>
</dbReference>